<dbReference type="PANTHER" id="PTHR43798:SF14">
    <property type="entry name" value="SERINE HYDROLASE-LIKE PROTEIN DDB_G0286239"/>
    <property type="match status" value="1"/>
</dbReference>
<reference evidence="4 5" key="1">
    <citation type="submission" date="2018-11" db="EMBL/GenBank/DDBJ databases">
        <title>Draft genome analysis of Rheinheimera mesophila isolated from an industrial waste site.</title>
        <authorList>
            <person name="Yu Q."/>
            <person name="Qi Y."/>
            <person name="Zhang H."/>
            <person name="Lu Y."/>
            <person name="Pu J."/>
        </authorList>
    </citation>
    <scope>NUCLEOTIDE SEQUENCE [LARGE SCALE GENOMIC DNA]</scope>
    <source>
        <strain evidence="4 5">IITR13</strain>
    </source>
</reference>
<dbReference type="GO" id="GO:0016787">
    <property type="term" value="F:hydrolase activity"/>
    <property type="evidence" value="ECO:0007669"/>
    <property type="project" value="UniProtKB-KW"/>
</dbReference>
<comment type="caution">
    <text evidence="4">The sequence shown here is derived from an EMBL/GenBank/DDBJ whole genome shotgun (WGS) entry which is preliminary data.</text>
</comment>
<dbReference type="Gene3D" id="3.40.50.1820">
    <property type="entry name" value="alpha/beta hydrolase"/>
    <property type="match status" value="1"/>
</dbReference>
<evidence type="ECO:0000256" key="2">
    <source>
        <dbReference type="ARBA" id="ARBA00022801"/>
    </source>
</evidence>
<protein>
    <submittedName>
        <fullName evidence="4">Alpha/beta hydrolase</fullName>
    </submittedName>
</protein>
<accession>A0A3P3QRF7</accession>
<evidence type="ECO:0000313" key="5">
    <source>
        <dbReference type="Proteomes" id="UP000276260"/>
    </source>
</evidence>
<dbReference type="EMBL" id="RRCF01000001">
    <property type="protein sequence ID" value="RRJ23318.1"/>
    <property type="molecule type" value="Genomic_DNA"/>
</dbReference>
<keyword evidence="2 4" id="KW-0378">Hydrolase</keyword>
<dbReference type="Proteomes" id="UP000276260">
    <property type="component" value="Unassembled WGS sequence"/>
</dbReference>
<dbReference type="InterPro" id="IPR050266">
    <property type="entry name" value="AB_hydrolase_sf"/>
</dbReference>
<organism evidence="4 5">
    <name type="scientific">Rheinheimera mesophila</name>
    <dbReference type="NCBI Taxonomy" id="1547515"/>
    <lineage>
        <taxon>Bacteria</taxon>
        <taxon>Pseudomonadati</taxon>
        <taxon>Pseudomonadota</taxon>
        <taxon>Gammaproteobacteria</taxon>
        <taxon>Chromatiales</taxon>
        <taxon>Chromatiaceae</taxon>
        <taxon>Rheinheimera</taxon>
    </lineage>
</organism>
<name>A0A3P3QRF7_9GAMM</name>
<dbReference type="GO" id="GO:0016020">
    <property type="term" value="C:membrane"/>
    <property type="evidence" value="ECO:0007669"/>
    <property type="project" value="TreeGrafter"/>
</dbReference>
<gene>
    <name evidence="4" type="ORF">EIK76_04395</name>
</gene>
<dbReference type="AlphaFoldDB" id="A0A3P3QRF7"/>
<dbReference type="PANTHER" id="PTHR43798">
    <property type="entry name" value="MONOACYLGLYCEROL LIPASE"/>
    <property type="match status" value="1"/>
</dbReference>
<dbReference type="SUPFAM" id="SSF53474">
    <property type="entry name" value="alpha/beta-Hydrolases"/>
    <property type="match status" value="1"/>
</dbReference>
<dbReference type="PRINTS" id="PR00111">
    <property type="entry name" value="ABHYDROLASE"/>
</dbReference>
<proteinExistence type="inferred from homology"/>
<feature type="domain" description="AB hydrolase-1" evidence="3">
    <location>
        <begin position="27"/>
        <end position="264"/>
    </location>
</feature>
<dbReference type="Pfam" id="PF00561">
    <property type="entry name" value="Abhydrolase_1"/>
    <property type="match status" value="1"/>
</dbReference>
<evidence type="ECO:0000313" key="4">
    <source>
        <dbReference type="EMBL" id="RRJ23318.1"/>
    </source>
</evidence>
<dbReference type="InterPro" id="IPR029058">
    <property type="entry name" value="AB_hydrolase_fold"/>
</dbReference>
<sequence>MQAMTFALPALSLAGWQQGPATGTVTLCLHGWLDNADSFLPLSAQLTELNLVAIDLPGHGQSGHRSADAHYHFLDWIYDVATLIKQSGWQQVNIIGHSMGGMIGSVLAAVMPQLVNRLVLIDSLGLVTGEASKITEQIRTAIQHRWQSPLKQKPVYNDVQSAALARQSQSDFDFATALILTQRGTRPCAEGVTWSADMRLRESSAYRLLLPQVTQLLQDIRCPVLAILATDGLQMMQQARQHYQHCYRQLELTEVSGGHHCHMTQPEQTAKAIRQFLLS</sequence>
<dbReference type="OrthoDB" id="149912at2"/>
<keyword evidence="5" id="KW-1185">Reference proteome</keyword>
<evidence type="ECO:0000256" key="1">
    <source>
        <dbReference type="ARBA" id="ARBA00008645"/>
    </source>
</evidence>
<dbReference type="InterPro" id="IPR000073">
    <property type="entry name" value="AB_hydrolase_1"/>
</dbReference>
<comment type="similarity">
    <text evidence="1">Belongs to the AB hydrolase superfamily.</text>
</comment>
<evidence type="ECO:0000259" key="3">
    <source>
        <dbReference type="Pfam" id="PF00561"/>
    </source>
</evidence>